<keyword evidence="3" id="KW-1185">Reference proteome</keyword>
<dbReference type="Proteomes" id="UP000325755">
    <property type="component" value="Chromosome"/>
</dbReference>
<reference evidence="2 3" key="1">
    <citation type="submission" date="2019-09" db="EMBL/GenBank/DDBJ databases">
        <title>Ecophysiology of the spiral-shaped methanotroph Methylospira mobilis as revealed by the complete genome sequence.</title>
        <authorList>
            <person name="Oshkin I.Y."/>
            <person name="Dedysh S.N."/>
            <person name="Miroshnikov K."/>
            <person name="Danilova O.V."/>
            <person name="Hakobyan A."/>
            <person name="Liesack W."/>
        </authorList>
    </citation>
    <scope>NUCLEOTIDE SEQUENCE [LARGE SCALE GENOMIC DNA]</scope>
    <source>
        <strain evidence="2 3">Shm1</strain>
    </source>
</reference>
<feature type="transmembrane region" description="Helical" evidence="1">
    <location>
        <begin position="12"/>
        <end position="32"/>
    </location>
</feature>
<dbReference type="KEGG" id="mmob:F6R98_03060"/>
<protein>
    <submittedName>
        <fullName evidence="2">DUF4239 domain-containing protein</fullName>
    </submittedName>
</protein>
<dbReference type="InterPro" id="IPR025333">
    <property type="entry name" value="DUF4239"/>
</dbReference>
<dbReference type="OrthoDB" id="9776669at2"/>
<feature type="transmembrane region" description="Helical" evidence="1">
    <location>
        <begin position="53"/>
        <end position="74"/>
    </location>
</feature>
<gene>
    <name evidence="2" type="ORF">F6R98_03060</name>
</gene>
<dbReference type="InParanoid" id="A0A5Q0BHV0"/>
<accession>A0A5Q0BHV0</accession>
<sequence length="269" mass="30219">MDMYWVYELHSWQFGVLTVGLLVSVSLSAFVLTRSWIRSSFRLSDATNEPVSGFFSGVGVFYGLLLGQVAVTAWQNVDNADALISREATEADTFYRNISVMPEPYKTRLQDGVRDYLHYMVEVVWPAHQHGDSSTEATVIITRMHKVLSSFAPGNEGEKIIFAAAYMSFNKFLEARHLRIDSVRGSLPTELWVVVILGGVLNIGVTFFFHMRDRKAHYFLTGALAVFVGLMIFLVATMDDPFRGPNGVSPESYQRVLSNLDKLDPAFLN</sequence>
<feature type="transmembrane region" description="Helical" evidence="1">
    <location>
        <begin position="216"/>
        <end position="236"/>
    </location>
</feature>
<keyword evidence="1" id="KW-0472">Membrane</keyword>
<organism evidence="2 3">
    <name type="scientific">Candidatus Methylospira mobilis</name>
    <dbReference type="NCBI Taxonomy" id="1808979"/>
    <lineage>
        <taxon>Bacteria</taxon>
        <taxon>Pseudomonadati</taxon>
        <taxon>Pseudomonadota</taxon>
        <taxon>Gammaproteobacteria</taxon>
        <taxon>Methylococcales</taxon>
        <taxon>Methylococcaceae</taxon>
        <taxon>Candidatus Methylospira</taxon>
    </lineage>
</organism>
<dbReference type="AlphaFoldDB" id="A0A5Q0BHV0"/>
<evidence type="ECO:0000313" key="2">
    <source>
        <dbReference type="EMBL" id="QFY41734.1"/>
    </source>
</evidence>
<dbReference type="EMBL" id="CP044205">
    <property type="protein sequence ID" value="QFY41734.1"/>
    <property type="molecule type" value="Genomic_DNA"/>
</dbReference>
<feature type="transmembrane region" description="Helical" evidence="1">
    <location>
        <begin position="191"/>
        <end position="209"/>
    </location>
</feature>
<evidence type="ECO:0000256" key="1">
    <source>
        <dbReference type="SAM" id="Phobius"/>
    </source>
</evidence>
<evidence type="ECO:0000313" key="3">
    <source>
        <dbReference type="Proteomes" id="UP000325755"/>
    </source>
</evidence>
<dbReference type="RefSeq" id="WP_153247718.1">
    <property type="nucleotide sequence ID" value="NZ_CP044205.1"/>
</dbReference>
<name>A0A5Q0BHV0_9GAMM</name>
<dbReference type="Pfam" id="PF14023">
    <property type="entry name" value="Bestrophin-like"/>
    <property type="match status" value="1"/>
</dbReference>
<keyword evidence="1" id="KW-0812">Transmembrane</keyword>
<keyword evidence="1" id="KW-1133">Transmembrane helix</keyword>
<proteinExistence type="predicted"/>